<evidence type="ECO:0000256" key="1">
    <source>
        <dbReference type="SAM" id="SignalP"/>
    </source>
</evidence>
<accession>A0A485B830</accession>
<dbReference type="PANTHER" id="PTHR30251">
    <property type="entry name" value="PILUS ASSEMBLY CHAPERONE"/>
    <property type="match status" value="1"/>
</dbReference>
<dbReference type="GO" id="GO:0030288">
    <property type="term" value="C:outer membrane-bounded periplasmic space"/>
    <property type="evidence" value="ECO:0007669"/>
    <property type="project" value="InterPro"/>
</dbReference>
<feature type="chain" id="PRO_5019732327" evidence="1">
    <location>
        <begin position="27"/>
        <end position="103"/>
    </location>
</feature>
<keyword evidence="1" id="KW-0732">Signal</keyword>
<dbReference type="InterPro" id="IPR013783">
    <property type="entry name" value="Ig-like_fold"/>
</dbReference>
<sequence length="103" mass="11565">MFPLCKKNLTFSILLFSAVIPSLSFANGIVLGGTRIIYPLKQKQVSVSVRNTSEVDRFMVQSWIDDANEKKTSDFIMTPPLFVSNPKDENSLRVMYAGPSLTY</sequence>
<dbReference type="Gene3D" id="2.60.40.10">
    <property type="entry name" value="Immunoglobulins"/>
    <property type="match status" value="1"/>
</dbReference>
<dbReference type="EMBL" id="CAADJG010000002">
    <property type="protein sequence ID" value="VFS69665.1"/>
    <property type="molecule type" value="Genomic_DNA"/>
</dbReference>
<dbReference type="AlphaFoldDB" id="A0A485B830"/>
<organism evidence="3 4">
    <name type="scientific">Raoultella terrigena</name>
    <name type="common">Klebsiella terrigena</name>
    <dbReference type="NCBI Taxonomy" id="577"/>
    <lineage>
        <taxon>Bacteria</taxon>
        <taxon>Pseudomonadati</taxon>
        <taxon>Pseudomonadota</taxon>
        <taxon>Gammaproteobacteria</taxon>
        <taxon>Enterobacterales</taxon>
        <taxon>Enterobacteriaceae</taxon>
        <taxon>Klebsiella/Raoultella group</taxon>
        <taxon>Raoultella</taxon>
    </lineage>
</organism>
<name>A0A485B830_RAOTE</name>
<dbReference type="InterPro" id="IPR001829">
    <property type="entry name" value="Pili_assmbl_chaperone_bac"/>
</dbReference>
<dbReference type="SUPFAM" id="SSF49354">
    <property type="entry name" value="PapD-like"/>
    <property type="match status" value="1"/>
</dbReference>
<evidence type="ECO:0000313" key="3">
    <source>
        <dbReference type="EMBL" id="VFS69665.1"/>
    </source>
</evidence>
<evidence type="ECO:0000313" key="4">
    <source>
        <dbReference type="Proteomes" id="UP000332594"/>
    </source>
</evidence>
<dbReference type="Pfam" id="PF00345">
    <property type="entry name" value="PapD_N"/>
    <property type="match status" value="1"/>
</dbReference>
<dbReference type="Proteomes" id="UP000332594">
    <property type="component" value="Unassembled WGS sequence"/>
</dbReference>
<dbReference type="InterPro" id="IPR016147">
    <property type="entry name" value="Pili_assmbl_chaperone_N"/>
</dbReference>
<protein>
    <submittedName>
        <fullName evidence="3">Chaperone protein fimC</fullName>
    </submittedName>
</protein>
<dbReference type="InterPro" id="IPR008962">
    <property type="entry name" value="PapD-like_sf"/>
</dbReference>
<proteinExistence type="predicted"/>
<feature type="domain" description="Pili assembly chaperone N-terminal" evidence="2">
    <location>
        <begin position="28"/>
        <end position="100"/>
    </location>
</feature>
<evidence type="ECO:0000259" key="2">
    <source>
        <dbReference type="Pfam" id="PF00345"/>
    </source>
</evidence>
<gene>
    <name evidence="3" type="primary">fimC_2</name>
    <name evidence="3" type="ORF">NCTC13038_01853</name>
</gene>
<feature type="signal peptide" evidence="1">
    <location>
        <begin position="1"/>
        <end position="26"/>
    </location>
</feature>
<dbReference type="GO" id="GO:0071555">
    <property type="term" value="P:cell wall organization"/>
    <property type="evidence" value="ECO:0007669"/>
    <property type="project" value="InterPro"/>
</dbReference>
<dbReference type="PRINTS" id="PR00969">
    <property type="entry name" value="CHAPERONPILI"/>
</dbReference>
<dbReference type="PANTHER" id="PTHR30251:SF2">
    <property type="entry name" value="FIMBRIAL CHAPERONE YADV-RELATED"/>
    <property type="match status" value="1"/>
</dbReference>
<dbReference type="InterPro" id="IPR050643">
    <property type="entry name" value="Periplasmic_pilus_chap"/>
</dbReference>
<reference evidence="3 4" key="1">
    <citation type="submission" date="2019-03" db="EMBL/GenBank/DDBJ databases">
        <authorList>
            <consortium name="Pathogen Informatics"/>
        </authorList>
    </citation>
    <scope>NUCLEOTIDE SEQUENCE [LARGE SCALE GENOMIC DNA]</scope>
    <source>
        <strain evidence="3 4">NCTC13038</strain>
    </source>
</reference>